<sequence length="199" mass="23355">MAFNKNLAVYIKKNLTKGYDINTIRDVLYKWGYKLEDIDQTISSIYPPKTKKPLKIRKERNILNLFFKPPVFFANPANNLKKSLKYFFYSLLILFLTQTTTITVQNLLKKENFAYILTLTLTNTITPFLFLISLFLFFLILIGIYFILFNYVLKTEINFSLLLTALFFSLVPYILINSLNNIPFYNIITIFNLSISVFS</sequence>
<dbReference type="EMBL" id="BARW01011259">
    <property type="protein sequence ID" value="GAI85568.1"/>
    <property type="molecule type" value="Genomic_DNA"/>
</dbReference>
<gene>
    <name evidence="2" type="ORF">S12H4_21785</name>
</gene>
<dbReference type="AlphaFoldDB" id="X1RY43"/>
<feature type="transmembrane region" description="Helical" evidence="1">
    <location>
        <begin position="128"/>
        <end position="152"/>
    </location>
</feature>
<name>X1RY43_9ZZZZ</name>
<organism evidence="2">
    <name type="scientific">marine sediment metagenome</name>
    <dbReference type="NCBI Taxonomy" id="412755"/>
    <lineage>
        <taxon>unclassified sequences</taxon>
        <taxon>metagenomes</taxon>
        <taxon>ecological metagenomes</taxon>
    </lineage>
</organism>
<evidence type="ECO:0000256" key="1">
    <source>
        <dbReference type="SAM" id="Phobius"/>
    </source>
</evidence>
<keyword evidence="1" id="KW-0812">Transmembrane</keyword>
<proteinExistence type="predicted"/>
<feature type="transmembrane region" description="Helical" evidence="1">
    <location>
        <begin position="159"/>
        <end position="176"/>
    </location>
</feature>
<comment type="caution">
    <text evidence="2">The sequence shown here is derived from an EMBL/GenBank/DDBJ whole genome shotgun (WGS) entry which is preliminary data.</text>
</comment>
<feature type="non-terminal residue" evidence="2">
    <location>
        <position position="199"/>
    </location>
</feature>
<protein>
    <submittedName>
        <fullName evidence="2">Uncharacterized protein</fullName>
    </submittedName>
</protein>
<accession>X1RY43</accession>
<keyword evidence="1" id="KW-1133">Transmembrane helix</keyword>
<evidence type="ECO:0000313" key="2">
    <source>
        <dbReference type="EMBL" id="GAI85568.1"/>
    </source>
</evidence>
<reference evidence="2" key="1">
    <citation type="journal article" date="2014" name="Front. Microbiol.">
        <title>High frequency of phylogenetically diverse reductive dehalogenase-homologous genes in deep subseafloor sedimentary metagenomes.</title>
        <authorList>
            <person name="Kawai M."/>
            <person name="Futagami T."/>
            <person name="Toyoda A."/>
            <person name="Takaki Y."/>
            <person name="Nishi S."/>
            <person name="Hori S."/>
            <person name="Arai W."/>
            <person name="Tsubouchi T."/>
            <person name="Morono Y."/>
            <person name="Uchiyama I."/>
            <person name="Ito T."/>
            <person name="Fujiyama A."/>
            <person name="Inagaki F."/>
            <person name="Takami H."/>
        </authorList>
    </citation>
    <scope>NUCLEOTIDE SEQUENCE</scope>
    <source>
        <strain evidence="2">Expedition CK06-06</strain>
    </source>
</reference>
<feature type="transmembrane region" description="Helical" evidence="1">
    <location>
        <begin position="86"/>
        <end position="108"/>
    </location>
</feature>
<keyword evidence="1" id="KW-0472">Membrane</keyword>